<reference evidence="4" key="1">
    <citation type="submission" date="2015-02" db="EMBL/GenBank/DDBJ databases">
        <title>Draft Genome of Frankia sp. CpI1-S.</title>
        <authorList>
            <person name="Oshone R.T."/>
            <person name="Ngom M."/>
            <person name="Ghodhbane-Gtari F."/>
            <person name="Gtari M."/>
            <person name="Morris K."/>
            <person name="Thomas K."/>
            <person name="Sen A."/>
            <person name="Tisa L.S."/>
        </authorList>
    </citation>
    <scope>NUCLEOTIDE SEQUENCE [LARGE SCALE GENOMIC DNA]</scope>
    <source>
        <strain evidence="4">CpI1-S</strain>
    </source>
</reference>
<organism evidence="3 4">
    <name type="scientific">Frankia torreyi</name>
    <dbReference type="NCBI Taxonomy" id="1856"/>
    <lineage>
        <taxon>Bacteria</taxon>
        <taxon>Bacillati</taxon>
        <taxon>Actinomycetota</taxon>
        <taxon>Actinomycetes</taxon>
        <taxon>Frankiales</taxon>
        <taxon>Frankiaceae</taxon>
        <taxon>Frankia</taxon>
    </lineage>
</organism>
<dbReference type="GO" id="GO:0005829">
    <property type="term" value="C:cytosol"/>
    <property type="evidence" value="ECO:0007669"/>
    <property type="project" value="TreeGrafter"/>
</dbReference>
<reference evidence="3 4" key="2">
    <citation type="journal article" date="2016" name="Genome Announc.">
        <title>Permanent Draft Genome Sequences for Two Variants of Frankia sp. Strain CpI1, the First Frankia Strain Isolated from Root Nodules of Comptonia peregrina.</title>
        <authorList>
            <person name="Oshone R."/>
            <person name="Hurst S.G.IV."/>
            <person name="Abebe-Akele F."/>
            <person name="Simpson S."/>
            <person name="Morris K."/>
            <person name="Thomas W.K."/>
            <person name="Tisa L.S."/>
        </authorList>
    </citation>
    <scope>NUCLEOTIDE SEQUENCE [LARGE SCALE GENOMIC DNA]</scope>
    <source>
        <strain evidence="4">CpI1-S</strain>
    </source>
</reference>
<accession>A0A0D8BMT4</accession>
<evidence type="ECO:0000259" key="2">
    <source>
        <dbReference type="Pfam" id="PF01243"/>
    </source>
</evidence>
<evidence type="ECO:0000313" key="4">
    <source>
        <dbReference type="Proteomes" id="UP000032545"/>
    </source>
</evidence>
<dbReference type="Gene3D" id="2.30.110.10">
    <property type="entry name" value="Electron Transport, Fmn-binding Protein, Chain A"/>
    <property type="match status" value="1"/>
</dbReference>
<gene>
    <name evidence="3" type="ORF">FF36_00144</name>
</gene>
<dbReference type="InterPro" id="IPR052019">
    <property type="entry name" value="F420H2_bilvrd_red/Heme_oxyg"/>
</dbReference>
<dbReference type="GO" id="GO:0016627">
    <property type="term" value="F:oxidoreductase activity, acting on the CH-CH group of donors"/>
    <property type="evidence" value="ECO:0007669"/>
    <property type="project" value="TreeGrafter"/>
</dbReference>
<dbReference type="AlphaFoldDB" id="A0A0D8BMT4"/>
<dbReference type="Proteomes" id="UP000032545">
    <property type="component" value="Unassembled WGS sequence"/>
</dbReference>
<feature type="domain" description="Pyridoxamine 5'-phosphate oxidase N-terminal" evidence="2">
    <location>
        <begin position="17"/>
        <end position="135"/>
    </location>
</feature>
<dbReference type="EMBL" id="JYFN01000001">
    <property type="protein sequence ID" value="KJE25528.1"/>
    <property type="molecule type" value="Genomic_DNA"/>
</dbReference>
<evidence type="ECO:0000313" key="3">
    <source>
        <dbReference type="EMBL" id="KJE25528.1"/>
    </source>
</evidence>
<dbReference type="RefSeq" id="WP_044882953.1">
    <property type="nucleotide sequence ID" value="NZ_JYFN01000001.1"/>
</dbReference>
<dbReference type="InterPro" id="IPR012349">
    <property type="entry name" value="Split_barrel_FMN-bd"/>
</dbReference>
<comment type="caution">
    <text evidence="3">The sequence shown here is derived from an EMBL/GenBank/DDBJ whole genome shotgun (WGS) entry which is preliminary data.</text>
</comment>
<dbReference type="PATRIC" id="fig|1502723.3.peg.160"/>
<dbReference type="GO" id="GO:0070967">
    <property type="term" value="F:coenzyme F420 binding"/>
    <property type="evidence" value="ECO:0007669"/>
    <property type="project" value="TreeGrafter"/>
</dbReference>
<dbReference type="PANTHER" id="PTHR35176">
    <property type="entry name" value="HEME OXYGENASE HI_0854-RELATED"/>
    <property type="match status" value="1"/>
</dbReference>
<protein>
    <submittedName>
        <fullName evidence="3">Pyridoxamine 5'-phosphate oxidase</fullName>
    </submittedName>
</protein>
<dbReference type="PANTHER" id="PTHR35176:SF1">
    <property type="entry name" value="F420H(2)-DEPENDENT BILIVERDIN REDUCTASE"/>
    <property type="match status" value="1"/>
</dbReference>
<evidence type="ECO:0000256" key="1">
    <source>
        <dbReference type="ARBA" id="ARBA00023002"/>
    </source>
</evidence>
<dbReference type="InterPro" id="IPR011576">
    <property type="entry name" value="Pyridox_Oxase_N"/>
</dbReference>
<sequence length="139" mass="14958">MSNQSARPPDLTGRGGEFLDFWRERHLCSLTTVRADGSAHVVAVGATLDPAAGLARVITSGRSRKARLIAAGPAAGTAVAVCQIDGRRWSTLEGLAVVRDDPASIAEAERRYAQRYREPRANPLRVVLEVRITRVLGSV</sequence>
<keyword evidence="4" id="KW-1185">Reference proteome</keyword>
<dbReference type="OrthoDB" id="4551790at2"/>
<dbReference type="SUPFAM" id="SSF50475">
    <property type="entry name" value="FMN-binding split barrel"/>
    <property type="match status" value="1"/>
</dbReference>
<dbReference type="Pfam" id="PF01243">
    <property type="entry name" value="PNPOx_N"/>
    <property type="match status" value="1"/>
</dbReference>
<keyword evidence="1" id="KW-0560">Oxidoreductase</keyword>
<name>A0A0D8BMT4_9ACTN</name>
<proteinExistence type="predicted"/>